<reference evidence="2" key="2">
    <citation type="submission" date="2020-12" db="EMBL/GenBank/DDBJ databases">
        <title>New Spironucleus salmonicida genome in near-complete chromosomes.</title>
        <authorList>
            <person name="Xu F."/>
            <person name="Kurt Z."/>
            <person name="Jimenez-Gonzalez A."/>
            <person name="Astvaldsson A."/>
            <person name="Andersson J.O."/>
            <person name="Svard S.G."/>
        </authorList>
    </citation>
    <scope>NUCLEOTIDE SEQUENCE</scope>
    <source>
        <strain evidence="2">ATCC 50377</strain>
    </source>
</reference>
<protein>
    <recommendedName>
        <fullName evidence="4">Protein kinase domain-containing protein</fullName>
    </recommendedName>
</protein>
<evidence type="ECO:0008006" key="4">
    <source>
        <dbReference type="Google" id="ProtNLM"/>
    </source>
</evidence>
<sequence>MCINCYETLQVQITDDGWVPVKHIIHTELLLAAVILPINSQDEYQFFEFVAKYLKEAQLPFIQTIYDFFVQNKQLILIVRRPQITLNDFLYKSELTDNQLQLAVYSIAMGVFMAHKHKLYVGSTTIRDVLIFEDQYICLSVKKFFKLPCSCWTSKQDLINIYKSCISLVTDSQVLFLQPLQTQTCDLCDRLSYDTSIAEQTQNSANSQYEMLSVHFLCQVILQEMNWPKIMKRTFLLNARISPNVDNSKYFFDDQPCQFMQPKNRHKKLDNNMYKSQQSGIILQTGIRNRNQSIIPNNLYQHIVQISEDIQENENTIISILDPSYIAVKQDQGAQQDQIQSKENKQILSEFLQSHQYEKNSIISPLQQQQQLAENKDSAQTDKILLNNNKLNVLKQQLVEELGKEELNLDKIFLQTRLVLQHYQFVEKMNDQQFPLDIKFQCHEYNNDYLFNKTLLKFSIDDVNYLNTINNSVLSILDKYEDQYQVAMSGYTSTIYQQYLQLVLLQNFKKLPAQLQLHDIQVEDYQSVDQFQELDIINTDINLDLLQQLFLIIQKIDPQLYEFCFSEQIDSQSILQFIDRNINLDRQNIIKIANILNIVIDIIFTEQCTIIISDRKLIEDYKFHVFFNFRNYLSCYQNTEQELKQQKLFYNICIVASFYLIQTTQDKVGYLLLKNIIYPTIFQHFTSQYATYFCQSQLFSKDYVQIFKNDGYQIFQDDFKILNINIQTICGCSMKKVLCTNCKNENNKIILQKQQIQYKLFQSQISNELISLILQLIIDSKRYFQQQIFNDPVITQLVTKVLSENNTNNQKAIDIIFEVTDKTNSLVYKTINSFTMENCSILNIQLLIIVIEQNNQDLDPEYLNKLLEQIILNILKIESNQTQSKLLYQLLYLFQLLLAQVINIFESFILKCEQNCLEQLIKSYINTDFNDVQQIIQNVFQLSPSVFNFVNNINDSLMDNIVTFLNSSSNKIQRTSIFNTKQQGFLEPICRLCTNIIIFNQKYQKLVGLQAQIQQDNKQLLSSISITQAELHQIYPSSINLDLIIQLLNLLLQNQFVLQYGLSFQIILNTISLGKQYKLDLPFLEQLFNVQYLQQLIIFYPYEEVELFYVYLLLAVRTVTVGQFKNQEVEKVDYESLSQSMSVQYLNNQKLAKTPSSRQTKFGQSLHSSIQKSTIEEIKLVNHHTFTLNQQFYNFVVQGSQKLGKIFIDSTVAFLSEQSFQQNFILDDNIKPFLLGQSVIQQYYNVFLKLQRLPDYNFLRDLIYFLLLNLQQQKIKIEEISISFLDFIFQIQLQDDVLKSLLFLTKQILLGKELEVLNTFGDRILALYSKPNFQSQSYCLFYTCVKSVDLKMANIENIILNFYKANIKKFNQFNDEHIHDILILIIYLFENNYYSGFIESGLPLELLQTINMRSRPQLKDLFLQIFNLSKLNDEVRSTFKQIGIQSYLLQTKLEPYQKIIVKQLMADYKK</sequence>
<name>V6LXI9_9EUKA</name>
<keyword evidence="3" id="KW-1185">Reference proteome</keyword>
<evidence type="ECO:0000313" key="2">
    <source>
        <dbReference type="EMBL" id="KAH0576738.1"/>
    </source>
</evidence>
<evidence type="ECO:0000313" key="1">
    <source>
        <dbReference type="EMBL" id="EST49347.1"/>
    </source>
</evidence>
<accession>V6LXI9</accession>
<dbReference type="SUPFAM" id="SSF56112">
    <property type="entry name" value="Protein kinase-like (PK-like)"/>
    <property type="match status" value="1"/>
</dbReference>
<gene>
    <name evidence="1" type="ORF">SS50377_10272</name>
    <name evidence="2" type="ORF">SS50377_20084</name>
</gene>
<dbReference type="OrthoDB" id="10252959at2759"/>
<reference evidence="1 2" key="1">
    <citation type="journal article" date="2014" name="PLoS Genet.">
        <title>The Genome of Spironucleus salmonicida Highlights a Fish Pathogen Adapted to Fluctuating Environments.</title>
        <authorList>
            <person name="Xu F."/>
            <person name="Jerlstrom-Hultqvist J."/>
            <person name="Einarsson E."/>
            <person name="Astvaldsson A."/>
            <person name="Svard S.G."/>
            <person name="Andersson J.O."/>
        </authorList>
    </citation>
    <scope>NUCLEOTIDE SEQUENCE</scope>
    <source>
        <strain evidence="2">ATCC 50377</strain>
    </source>
</reference>
<proteinExistence type="predicted"/>
<dbReference type="EMBL" id="KI545952">
    <property type="protein sequence ID" value="EST49347.1"/>
    <property type="molecule type" value="Genomic_DNA"/>
</dbReference>
<dbReference type="VEuPathDB" id="GiardiaDB:SS50377_20084"/>
<dbReference type="InterPro" id="IPR011009">
    <property type="entry name" value="Kinase-like_dom_sf"/>
</dbReference>
<dbReference type="Proteomes" id="UP000018208">
    <property type="component" value="Unassembled WGS sequence"/>
</dbReference>
<evidence type="ECO:0000313" key="3">
    <source>
        <dbReference type="Proteomes" id="UP000018208"/>
    </source>
</evidence>
<dbReference type="EMBL" id="AUWU02000001">
    <property type="protein sequence ID" value="KAH0576738.1"/>
    <property type="molecule type" value="Genomic_DNA"/>
</dbReference>
<organism evidence="1">
    <name type="scientific">Spironucleus salmonicida</name>
    <dbReference type="NCBI Taxonomy" id="348837"/>
    <lineage>
        <taxon>Eukaryota</taxon>
        <taxon>Metamonada</taxon>
        <taxon>Diplomonadida</taxon>
        <taxon>Hexamitidae</taxon>
        <taxon>Hexamitinae</taxon>
        <taxon>Spironucleus</taxon>
    </lineage>
</organism>